<accession>A0AAW0N7T0</accession>
<dbReference type="Proteomes" id="UP001460270">
    <property type="component" value="Unassembled WGS sequence"/>
</dbReference>
<evidence type="ECO:0000313" key="1">
    <source>
        <dbReference type="EMBL" id="KAK7891646.1"/>
    </source>
</evidence>
<name>A0AAW0N7T0_9GOBI</name>
<evidence type="ECO:0000313" key="2">
    <source>
        <dbReference type="Proteomes" id="UP001460270"/>
    </source>
</evidence>
<reference evidence="2" key="1">
    <citation type="submission" date="2024-04" db="EMBL/GenBank/DDBJ databases">
        <title>Salinicola lusitanus LLJ914,a marine bacterium isolated from the Okinawa Trough.</title>
        <authorList>
            <person name="Li J."/>
        </authorList>
    </citation>
    <scope>NUCLEOTIDE SEQUENCE [LARGE SCALE GENOMIC DNA]</scope>
</reference>
<dbReference type="AlphaFoldDB" id="A0AAW0N7T0"/>
<organism evidence="1 2">
    <name type="scientific">Mugilogobius chulae</name>
    <name type="common">yellowstripe goby</name>
    <dbReference type="NCBI Taxonomy" id="88201"/>
    <lineage>
        <taxon>Eukaryota</taxon>
        <taxon>Metazoa</taxon>
        <taxon>Chordata</taxon>
        <taxon>Craniata</taxon>
        <taxon>Vertebrata</taxon>
        <taxon>Euteleostomi</taxon>
        <taxon>Actinopterygii</taxon>
        <taxon>Neopterygii</taxon>
        <taxon>Teleostei</taxon>
        <taxon>Neoteleostei</taxon>
        <taxon>Acanthomorphata</taxon>
        <taxon>Gobiaria</taxon>
        <taxon>Gobiiformes</taxon>
        <taxon>Gobioidei</taxon>
        <taxon>Gobiidae</taxon>
        <taxon>Gobionellinae</taxon>
        <taxon>Mugilogobius</taxon>
    </lineage>
</organism>
<sequence>MQLVLLCHERDFKHFGHAKVFSELLDDLKELEENGIMTDAGSVKGALYCVSGDNLGSHCIGGFSENFSTSEYFCRYCLISRTEFQTSDPTSCGPERTPESYQAAVDRLQAEDVREVDGVKFRNGGITEDDSQRHYCSVSRSFS</sequence>
<comment type="caution">
    <text evidence="1">The sequence shown here is derived from an EMBL/GenBank/DDBJ whole genome shotgun (WGS) entry which is preliminary data.</text>
</comment>
<proteinExistence type="predicted"/>
<dbReference type="EMBL" id="JBBPFD010000017">
    <property type="protein sequence ID" value="KAK7891646.1"/>
    <property type="molecule type" value="Genomic_DNA"/>
</dbReference>
<protein>
    <submittedName>
        <fullName evidence="1">Uncharacterized protein</fullName>
    </submittedName>
</protein>
<keyword evidence="2" id="KW-1185">Reference proteome</keyword>
<gene>
    <name evidence="1" type="ORF">WMY93_023609</name>
</gene>